<evidence type="ECO:0000313" key="5">
    <source>
        <dbReference type="Proteomes" id="UP001141933"/>
    </source>
</evidence>
<organism evidence="4 5">
    <name type="scientific">Phocaeicola acetigenes</name>
    <dbReference type="NCBI Taxonomy" id="3016083"/>
    <lineage>
        <taxon>Bacteria</taxon>
        <taxon>Pseudomonadati</taxon>
        <taxon>Bacteroidota</taxon>
        <taxon>Bacteroidia</taxon>
        <taxon>Bacteroidales</taxon>
        <taxon>Bacteroidaceae</taxon>
        <taxon>Phocaeicola</taxon>
    </lineage>
</organism>
<keyword evidence="3" id="KW-0732">Signal</keyword>
<dbReference type="PANTHER" id="PTHR43772:SF2">
    <property type="entry name" value="PUTATIVE (AFU_ORTHOLOGUE AFUA_2G04480)-RELATED"/>
    <property type="match status" value="1"/>
</dbReference>
<keyword evidence="5" id="KW-1185">Reference proteome</keyword>
<dbReference type="InterPro" id="IPR023296">
    <property type="entry name" value="Glyco_hydro_beta-prop_sf"/>
</dbReference>
<evidence type="ECO:0000256" key="3">
    <source>
        <dbReference type="SAM" id="SignalP"/>
    </source>
</evidence>
<feature type="signal peptide" evidence="3">
    <location>
        <begin position="1"/>
        <end position="20"/>
    </location>
</feature>
<keyword evidence="2" id="KW-0119">Carbohydrate metabolism</keyword>
<keyword evidence="1" id="KW-0858">Xylan degradation</keyword>
<name>A0ABT4PJQ8_9BACT</name>
<proteinExistence type="predicted"/>
<comment type="caution">
    <text evidence="4">The sequence shown here is derived from an EMBL/GenBank/DDBJ whole genome shotgun (WGS) entry which is preliminary data.</text>
</comment>
<dbReference type="Gene3D" id="2.115.10.20">
    <property type="entry name" value="Glycosyl hydrolase domain, family 43"/>
    <property type="match status" value="1"/>
</dbReference>
<dbReference type="Proteomes" id="UP001141933">
    <property type="component" value="Unassembled WGS sequence"/>
</dbReference>
<keyword evidence="1" id="KW-0624">Polysaccharide degradation</keyword>
<protein>
    <submittedName>
        <fullName evidence="4">Glycoside hydrolase family protein</fullName>
    </submittedName>
</protein>
<keyword evidence="4" id="KW-0378">Hydrolase</keyword>
<gene>
    <name evidence="4" type="ORF">O6P32_11315</name>
</gene>
<dbReference type="InterPro" id="IPR052176">
    <property type="entry name" value="Glycosyl_Hydrlase_43_Enz"/>
</dbReference>
<dbReference type="SUPFAM" id="SSF75005">
    <property type="entry name" value="Arabinanase/levansucrase/invertase"/>
    <property type="match status" value="2"/>
</dbReference>
<evidence type="ECO:0000313" key="4">
    <source>
        <dbReference type="EMBL" id="MCZ8373288.1"/>
    </source>
</evidence>
<dbReference type="CDD" id="cd08994">
    <property type="entry name" value="GH43_62_32_68_117_130-like"/>
    <property type="match status" value="1"/>
</dbReference>
<dbReference type="EMBL" id="JAPZVM010000010">
    <property type="protein sequence ID" value="MCZ8373288.1"/>
    <property type="molecule type" value="Genomic_DNA"/>
</dbReference>
<evidence type="ECO:0000256" key="2">
    <source>
        <dbReference type="ARBA" id="ARBA00023277"/>
    </source>
</evidence>
<feature type="chain" id="PRO_5045447350" evidence="3">
    <location>
        <begin position="21"/>
        <end position="349"/>
    </location>
</feature>
<dbReference type="PANTHER" id="PTHR43772">
    <property type="entry name" value="ENDO-1,4-BETA-XYLANASE"/>
    <property type="match status" value="1"/>
</dbReference>
<dbReference type="GO" id="GO:0016787">
    <property type="term" value="F:hydrolase activity"/>
    <property type="evidence" value="ECO:0007669"/>
    <property type="project" value="UniProtKB-KW"/>
</dbReference>
<reference evidence="4" key="1">
    <citation type="submission" date="2022-12" db="EMBL/GenBank/DDBJ databases">
        <title>Phocaeicola acetigenes sp. nov., isolated feces from a healthy human.</title>
        <authorList>
            <person name="Do H."/>
            <person name="Ha Y.B."/>
            <person name="Kim J.-S."/>
            <person name="Suh M.K."/>
            <person name="Kim H.S."/>
            <person name="Lee J.-S."/>
        </authorList>
    </citation>
    <scope>NUCLEOTIDE SEQUENCE</scope>
    <source>
        <strain evidence="4">KGMB11183</strain>
    </source>
</reference>
<dbReference type="RefSeq" id="WP_269878603.1">
    <property type="nucleotide sequence ID" value="NZ_JAPZVM010000010.1"/>
</dbReference>
<evidence type="ECO:0000256" key="1">
    <source>
        <dbReference type="ARBA" id="ARBA00022651"/>
    </source>
</evidence>
<accession>A0ABT4PJQ8</accession>
<sequence length="349" mass="39720">MRKLLISALIVWLESTVLFAQKTDDLDLSVLIKPVSESSFMRDQRYFHWCNSIIKDEEGTYHLFYSRWPKSIGFCGWLTHSEIAHAVSKSMSGPYLYKETALKARKGAWDAVTAHNVQVRKFGNQYYMYYTSTNTGGVEIDKYKLDEIGKVGYSHKDWDLLRSHQRAGVAVSSSLNGPWIRSEKPLLEPEGPIKNVAVNPSVCQGKEGRFYLIIKGDDKLAAKRRLIQAVGSSSDPDGGFVLEDKPAFADIPTEDVCVWFDENRERFYAIFHAHGGDFIGLITSEDGINWHKAKNYLVCKKEIPLEDGTVMQVDNMERPYVYIEEGEVKMISFAVKKGNDSFIVFFPQQ</sequence>